<dbReference type="RefSeq" id="WP_112784270.1">
    <property type="nucleotide sequence ID" value="NZ_CP030041.1"/>
</dbReference>
<sequence>MAGVNKVILVGNLGKDPEVRHLESGSVVANVALATTEAYKDRNGNRVENTEWHDLEMWDGQAKVAEQYLKKGSQIFVEGKIKSDTWQDEQGNNRKKVRIRVLSFTMLGSRNADGGSSGGNYGGAGQSPQSAPNNAQPAASMPSSGGNTDEVEDDLPF</sequence>
<feature type="compositionally biased region" description="Gly residues" evidence="4">
    <location>
        <begin position="115"/>
        <end position="125"/>
    </location>
</feature>
<comment type="caution">
    <text evidence="2">Lacks conserved residue(s) required for the propagation of feature annotation.</text>
</comment>
<keyword evidence="2" id="KW-0234">DNA repair</keyword>
<evidence type="ECO:0000313" key="6">
    <source>
        <dbReference type="Proteomes" id="UP000248688"/>
    </source>
</evidence>
<dbReference type="PANTHER" id="PTHR10302:SF0">
    <property type="entry name" value="SINGLE-STRANDED DNA-BINDING PROTEIN, MITOCHONDRIAL"/>
    <property type="match status" value="1"/>
</dbReference>
<dbReference type="Proteomes" id="UP000248688">
    <property type="component" value="Chromosome"/>
</dbReference>
<dbReference type="InterPro" id="IPR012340">
    <property type="entry name" value="NA-bd_OB-fold"/>
</dbReference>
<evidence type="ECO:0000256" key="2">
    <source>
        <dbReference type="HAMAP-Rule" id="MF_00984"/>
    </source>
</evidence>
<dbReference type="KEGG" id="est:DN752_12570"/>
<dbReference type="OrthoDB" id="9809878at2"/>
<dbReference type="GO" id="GO:0006310">
    <property type="term" value="P:DNA recombination"/>
    <property type="evidence" value="ECO:0007669"/>
    <property type="project" value="UniProtKB-UniRule"/>
</dbReference>
<keyword evidence="1 2" id="KW-0238">DNA-binding</keyword>
<dbReference type="PROSITE" id="PS50935">
    <property type="entry name" value="SSB"/>
    <property type="match status" value="1"/>
</dbReference>
<feature type="compositionally biased region" description="Low complexity" evidence="4">
    <location>
        <begin position="126"/>
        <end position="144"/>
    </location>
</feature>
<dbReference type="GO" id="GO:0009295">
    <property type="term" value="C:nucleoid"/>
    <property type="evidence" value="ECO:0007669"/>
    <property type="project" value="TreeGrafter"/>
</dbReference>
<dbReference type="GO" id="GO:0003697">
    <property type="term" value="F:single-stranded DNA binding"/>
    <property type="evidence" value="ECO:0007669"/>
    <property type="project" value="UniProtKB-UniRule"/>
</dbReference>
<dbReference type="AlphaFoldDB" id="A0A2Z4IKJ9"/>
<dbReference type="HAMAP" id="MF_00984">
    <property type="entry name" value="SSB"/>
    <property type="match status" value="1"/>
</dbReference>
<dbReference type="PIRSF" id="PIRSF002070">
    <property type="entry name" value="SSB"/>
    <property type="match status" value="1"/>
</dbReference>
<comment type="function">
    <text evidence="2">Plays an important role in DNA replication, recombination and repair. Binds to ssDNA and to an array of partner proteins to recruit them to their sites of action during DNA metabolism.</text>
</comment>
<name>A0A2Z4IKJ9_9BACT</name>
<dbReference type="CDD" id="cd04496">
    <property type="entry name" value="SSB_OBF"/>
    <property type="match status" value="1"/>
</dbReference>
<feature type="region of interest" description="Disordered" evidence="4">
    <location>
        <begin position="109"/>
        <end position="157"/>
    </location>
</feature>
<dbReference type="GO" id="GO:0006260">
    <property type="term" value="P:DNA replication"/>
    <property type="evidence" value="ECO:0007669"/>
    <property type="project" value="UniProtKB-UniRule"/>
</dbReference>
<dbReference type="Pfam" id="PF00436">
    <property type="entry name" value="SSB"/>
    <property type="match status" value="1"/>
</dbReference>
<keyword evidence="2" id="KW-0235">DNA replication</keyword>
<comment type="subunit">
    <text evidence="2">Homotetramer.</text>
</comment>
<accession>A0A2Z4IKJ9</accession>
<dbReference type="NCBIfam" id="TIGR00621">
    <property type="entry name" value="ssb"/>
    <property type="match status" value="1"/>
</dbReference>
<gene>
    <name evidence="5" type="ORF">DN752_12570</name>
</gene>
<dbReference type="EMBL" id="CP030041">
    <property type="protein sequence ID" value="AWW30893.1"/>
    <property type="molecule type" value="Genomic_DNA"/>
</dbReference>
<dbReference type="SUPFAM" id="SSF50249">
    <property type="entry name" value="Nucleic acid-binding proteins"/>
    <property type="match status" value="1"/>
</dbReference>
<evidence type="ECO:0000256" key="1">
    <source>
        <dbReference type="ARBA" id="ARBA00023125"/>
    </source>
</evidence>
<dbReference type="GO" id="GO:0006281">
    <property type="term" value="P:DNA repair"/>
    <property type="evidence" value="ECO:0007669"/>
    <property type="project" value="UniProtKB-UniRule"/>
</dbReference>
<proteinExistence type="inferred from homology"/>
<keyword evidence="2" id="KW-0233">DNA recombination</keyword>
<dbReference type="InterPro" id="IPR000424">
    <property type="entry name" value="Primosome_PriB/ssb"/>
</dbReference>
<evidence type="ECO:0000256" key="3">
    <source>
        <dbReference type="PIRNR" id="PIRNR002070"/>
    </source>
</evidence>
<keyword evidence="6" id="KW-1185">Reference proteome</keyword>
<organism evidence="5 6">
    <name type="scientific">Echinicola strongylocentroti</name>
    <dbReference type="NCBI Taxonomy" id="1795355"/>
    <lineage>
        <taxon>Bacteria</taxon>
        <taxon>Pseudomonadati</taxon>
        <taxon>Bacteroidota</taxon>
        <taxon>Cytophagia</taxon>
        <taxon>Cytophagales</taxon>
        <taxon>Cyclobacteriaceae</taxon>
        <taxon>Echinicola</taxon>
    </lineage>
</organism>
<feature type="short sequence motif" description="Important for interaction with partner proteins" evidence="2">
    <location>
        <begin position="152"/>
        <end position="157"/>
    </location>
</feature>
<dbReference type="InterPro" id="IPR011344">
    <property type="entry name" value="ssDNA-bd"/>
</dbReference>
<reference evidence="5 6" key="1">
    <citation type="submission" date="2018-06" db="EMBL/GenBank/DDBJ databases">
        <title>Echinicola strongylocentroti sp. nov., isolated from a sea urchin Strongylocentrotus intermedius.</title>
        <authorList>
            <person name="Bae S.S."/>
        </authorList>
    </citation>
    <scope>NUCLEOTIDE SEQUENCE [LARGE SCALE GENOMIC DNA]</scope>
    <source>
        <strain evidence="5 6">MEBiC08714</strain>
    </source>
</reference>
<keyword evidence="2" id="KW-0227">DNA damage</keyword>
<dbReference type="PANTHER" id="PTHR10302">
    <property type="entry name" value="SINGLE-STRANDED DNA-BINDING PROTEIN"/>
    <property type="match status" value="1"/>
</dbReference>
<evidence type="ECO:0000313" key="5">
    <source>
        <dbReference type="EMBL" id="AWW30893.1"/>
    </source>
</evidence>
<protein>
    <recommendedName>
        <fullName evidence="2 3">Single-stranded DNA-binding protein</fullName>
        <shortName evidence="2">SSB</shortName>
    </recommendedName>
</protein>
<dbReference type="Gene3D" id="2.40.50.140">
    <property type="entry name" value="Nucleic acid-binding proteins"/>
    <property type="match status" value="1"/>
</dbReference>
<evidence type="ECO:0000256" key="4">
    <source>
        <dbReference type="SAM" id="MobiDB-lite"/>
    </source>
</evidence>